<sequence>MHKALSTNDIVHEILQYLSKNSLTAVAVTCKSLSGPALSTLWKEITSLEPLRQLLSTDHLERGPDDPQAVESWTRFKTCTARIRVFSLKDPATPEQLDFVRTLMAQYLPTDPVLPSLRTLRVIESEVDGGLALCTTLLAHPGLRTVELKSPSSRTAAAVLQHLRLRAPDVQRLVVTGASFLLPLLSRFAHLQSLIYNNTQGHVDQRALLALAKLPRLRQLTITGIFTSDSFDAATNASGEPLFPVLDYLVVMQASNIGALSAMLSLVKRSLSFLIVGCILPHPYDPKDNHTQIRTLSQAISSCEQLRSLSLYLLNGQRVRVREDCLQPLRKLQHLDSVNFRDVLITPTNQQSHADLAAIRLITHWHNIRVVHLDSTLWRQGGGTPYTLKILPMFAEHCPKMTEVHVAISVKGVPARDKAHYARIRRTMPLRLFLCGEQSSFSANSDTLAVAEYICDVYPCIEINFRETEGQQQPKWQEKWRRVNGAVKRIAAAREQGRAEAMAEKLAAEGKESE</sequence>
<accession>A0A9P3LH56</accession>
<protein>
    <recommendedName>
        <fullName evidence="3">F-box domain-containing protein</fullName>
    </recommendedName>
</protein>
<gene>
    <name evidence="1" type="ORF">PsYK624_105130</name>
</gene>
<keyword evidence="2" id="KW-1185">Reference proteome</keyword>
<proteinExistence type="predicted"/>
<evidence type="ECO:0000313" key="1">
    <source>
        <dbReference type="EMBL" id="GJE94344.1"/>
    </source>
</evidence>
<organism evidence="1 2">
    <name type="scientific">Phanerochaete sordida</name>
    <dbReference type="NCBI Taxonomy" id="48140"/>
    <lineage>
        <taxon>Eukaryota</taxon>
        <taxon>Fungi</taxon>
        <taxon>Dikarya</taxon>
        <taxon>Basidiomycota</taxon>
        <taxon>Agaricomycotina</taxon>
        <taxon>Agaricomycetes</taxon>
        <taxon>Polyporales</taxon>
        <taxon>Phanerochaetaceae</taxon>
        <taxon>Phanerochaete</taxon>
    </lineage>
</organism>
<name>A0A9P3LH56_9APHY</name>
<evidence type="ECO:0008006" key="3">
    <source>
        <dbReference type="Google" id="ProtNLM"/>
    </source>
</evidence>
<dbReference type="InterPro" id="IPR032675">
    <property type="entry name" value="LRR_dom_sf"/>
</dbReference>
<dbReference type="Gene3D" id="3.80.10.10">
    <property type="entry name" value="Ribonuclease Inhibitor"/>
    <property type="match status" value="1"/>
</dbReference>
<dbReference type="OrthoDB" id="2752819at2759"/>
<dbReference type="SUPFAM" id="SSF52047">
    <property type="entry name" value="RNI-like"/>
    <property type="match status" value="1"/>
</dbReference>
<reference evidence="1 2" key="1">
    <citation type="submission" date="2021-08" db="EMBL/GenBank/DDBJ databases">
        <title>Draft Genome Sequence of Phanerochaete sordida strain YK-624.</title>
        <authorList>
            <person name="Mori T."/>
            <person name="Dohra H."/>
            <person name="Suzuki T."/>
            <person name="Kawagishi H."/>
            <person name="Hirai H."/>
        </authorList>
    </citation>
    <scope>NUCLEOTIDE SEQUENCE [LARGE SCALE GENOMIC DNA]</scope>
    <source>
        <strain evidence="1 2">YK-624</strain>
    </source>
</reference>
<dbReference type="Proteomes" id="UP000703269">
    <property type="component" value="Unassembled WGS sequence"/>
</dbReference>
<dbReference type="EMBL" id="BPQB01000039">
    <property type="protein sequence ID" value="GJE94344.1"/>
    <property type="molecule type" value="Genomic_DNA"/>
</dbReference>
<dbReference type="AlphaFoldDB" id="A0A9P3LH56"/>
<comment type="caution">
    <text evidence="1">The sequence shown here is derived from an EMBL/GenBank/DDBJ whole genome shotgun (WGS) entry which is preliminary data.</text>
</comment>
<evidence type="ECO:0000313" key="2">
    <source>
        <dbReference type="Proteomes" id="UP000703269"/>
    </source>
</evidence>